<sequence length="715" mass="76552">MMCLPTPALSIRRRSAVRSFRIALTAATLSVAGILTTGCTNQTEAPKPKERFTKLPDAVNLPDFMEGTIYEKTELINTQPYNVSSYGLVGQLRGTGDSTASNVVRQYMVKEIARRGFGDALLPGFEKITPGDVLSNPNYAIVRVDAFIPPGARRDDFIDAQVTCLAGNKTTSLGNGTLFETDLKEGGADVDNPSGAVNTFVRVKGPVVVNTAYALQNPGDLSPQARASLRQGTIMFNARVIKDRPLMLQLRQPQSTMSRSIEALVDYRFQNDEVAKAQNEGIVDLYVPHSFRGDWAHFAEVVRHMYVRNDADFNIRKSRQLAEAATLPGARLEDISYCFEGIGSHALPALRPLLNHPDQAVAYYAARAAAFIRDDTGAAEQRLIQMARASGHPFQITAIRTLGALPKSHSLNSMLRELLVSPEAQVRIEAYLILARNNDSAIMSTPVAPLRTPNNQKFLLDRVPCDAPPLIYVTRTGKPRIALMGRIPDLDLPVPFTTMDNRLTLATRQRGRVTIFFRDPMRPAPVAVESQQDLDMVIARLGGMGAEDETLNFSYSEVAAILQTLADTSRLTARKSNGELIRTAFLMQEPQRVRDDLQNAGLIASGGLPGETPQFGPPAEVGPGVSVPGTDPNKGGGTTSPGGSTGTVGSTGTGSNGTSGTNAGSSTGVKPVGPPQPLTTGGTPQVGARDPGPQPVPAPQQPAAPAAGQSNAPKF</sequence>
<evidence type="ECO:0000256" key="4">
    <source>
        <dbReference type="ARBA" id="ARBA00023143"/>
    </source>
</evidence>
<dbReference type="Pfam" id="PF13646">
    <property type="entry name" value="HEAT_2"/>
    <property type="match status" value="1"/>
</dbReference>
<feature type="region of interest" description="Disordered" evidence="5">
    <location>
        <begin position="602"/>
        <end position="715"/>
    </location>
</feature>
<feature type="compositionally biased region" description="Low complexity" evidence="5">
    <location>
        <begin position="678"/>
        <end position="687"/>
    </location>
</feature>
<organism evidence="6 7">
    <name type="scientific">Humisphaera borealis</name>
    <dbReference type="NCBI Taxonomy" id="2807512"/>
    <lineage>
        <taxon>Bacteria</taxon>
        <taxon>Pseudomonadati</taxon>
        <taxon>Planctomycetota</taxon>
        <taxon>Phycisphaerae</taxon>
        <taxon>Tepidisphaerales</taxon>
        <taxon>Tepidisphaeraceae</taxon>
        <taxon>Humisphaera</taxon>
    </lineage>
</organism>
<feature type="compositionally biased region" description="Pro residues" evidence="5">
    <location>
        <begin position="692"/>
        <end position="702"/>
    </location>
</feature>
<dbReference type="Pfam" id="PF02119">
    <property type="entry name" value="FlgI"/>
    <property type="match status" value="1"/>
</dbReference>
<dbReference type="GO" id="GO:0005198">
    <property type="term" value="F:structural molecule activity"/>
    <property type="evidence" value="ECO:0007669"/>
    <property type="project" value="InterPro"/>
</dbReference>
<evidence type="ECO:0000256" key="5">
    <source>
        <dbReference type="SAM" id="MobiDB-lite"/>
    </source>
</evidence>
<dbReference type="RefSeq" id="WP_206293700.1">
    <property type="nucleotide sequence ID" value="NZ_CP063458.1"/>
</dbReference>
<dbReference type="Gene3D" id="1.25.10.10">
    <property type="entry name" value="Leucine-rich Repeat Variant"/>
    <property type="match status" value="1"/>
</dbReference>
<evidence type="ECO:0000313" key="7">
    <source>
        <dbReference type="Proteomes" id="UP000593765"/>
    </source>
</evidence>
<name>A0A7M2WYL3_9BACT</name>
<dbReference type="GO" id="GO:0030288">
    <property type="term" value="C:outer membrane-bounded periplasmic space"/>
    <property type="evidence" value="ECO:0007669"/>
    <property type="project" value="InterPro"/>
</dbReference>
<dbReference type="InterPro" id="IPR011989">
    <property type="entry name" value="ARM-like"/>
</dbReference>
<dbReference type="InterPro" id="IPR001782">
    <property type="entry name" value="Flag_FlgI"/>
</dbReference>
<evidence type="ECO:0000256" key="1">
    <source>
        <dbReference type="ARBA" id="ARBA00002591"/>
    </source>
</evidence>
<dbReference type="PRINTS" id="PR01010">
    <property type="entry name" value="FLGPRINGFLGI"/>
</dbReference>
<evidence type="ECO:0000256" key="2">
    <source>
        <dbReference type="ARBA" id="ARBA00004117"/>
    </source>
</evidence>
<proteinExistence type="predicted"/>
<dbReference type="InterPro" id="IPR016024">
    <property type="entry name" value="ARM-type_fold"/>
</dbReference>
<keyword evidence="4" id="KW-0975">Bacterial flagellum</keyword>
<dbReference type="EMBL" id="CP063458">
    <property type="protein sequence ID" value="QOV90607.1"/>
    <property type="molecule type" value="Genomic_DNA"/>
</dbReference>
<keyword evidence="7" id="KW-1185">Reference proteome</keyword>
<feature type="compositionally biased region" description="Low complexity" evidence="5">
    <location>
        <begin position="703"/>
        <end position="715"/>
    </location>
</feature>
<evidence type="ECO:0000313" key="6">
    <source>
        <dbReference type="EMBL" id="QOV90607.1"/>
    </source>
</evidence>
<feature type="compositionally biased region" description="Gly residues" evidence="5">
    <location>
        <begin position="634"/>
        <end position="657"/>
    </location>
</feature>
<dbReference type="GO" id="GO:0009428">
    <property type="term" value="C:bacterial-type flagellum basal body, distal rod, P ring"/>
    <property type="evidence" value="ECO:0007669"/>
    <property type="project" value="InterPro"/>
</dbReference>
<keyword evidence="3" id="KW-0732">Signal</keyword>
<keyword evidence="6" id="KW-0282">Flagellum</keyword>
<keyword evidence="6" id="KW-0966">Cell projection</keyword>
<keyword evidence="6" id="KW-0969">Cilium</keyword>
<feature type="compositionally biased region" description="Low complexity" evidence="5">
    <location>
        <begin position="658"/>
        <end position="668"/>
    </location>
</feature>
<evidence type="ECO:0000256" key="3">
    <source>
        <dbReference type="ARBA" id="ARBA00022729"/>
    </source>
</evidence>
<dbReference type="AlphaFoldDB" id="A0A7M2WYL3"/>
<dbReference type="PANTHER" id="PTHR30381">
    <property type="entry name" value="FLAGELLAR P-RING PERIPLASMIC PROTEIN FLGI"/>
    <property type="match status" value="1"/>
</dbReference>
<dbReference type="SUPFAM" id="SSF48371">
    <property type="entry name" value="ARM repeat"/>
    <property type="match status" value="1"/>
</dbReference>
<dbReference type="Proteomes" id="UP000593765">
    <property type="component" value="Chromosome"/>
</dbReference>
<accession>A0A7M2WYL3</accession>
<dbReference type="GO" id="GO:0071973">
    <property type="term" value="P:bacterial-type flagellum-dependent cell motility"/>
    <property type="evidence" value="ECO:0007669"/>
    <property type="project" value="InterPro"/>
</dbReference>
<comment type="function">
    <text evidence="1">Assembles around the rod to form the L-ring and probably protects the motor/basal body from shearing forces during rotation.</text>
</comment>
<gene>
    <name evidence="6" type="ORF">IPV69_04380</name>
</gene>
<dbReference type="PANTHER" id="PTHR30381:SF0">
    <property type="entry name" value="FLAGELLAR P-RING PROTEIN"/>
    <property type="match status" value="1"/>
</dbReference>
<comment type="subcellular location">
    <subcellularLocation>
        <location evidence="2">Bacterial flagellum basal body</location>
    </subcellularLocation>
</comment>
<reference evidence="6 7" key="1">
    <citation type="submission" date="2020-10" db="EMBL/GenBank/DDBJ databases">
        <title>Wide distribution of Phycisphaera-like planctomycetes from WD2101 soil group in peatlands and genome analysis of the first cultivated representative.</title>
        <authorList>
            <person name="Dedysh S.N."/>
            <person name="Beletsky A.V."/>
            <person name="Ivanova A."/>
            <person name="Kulichevskaya I.S."/>
            <person name="Suzina N.E."/>
            <person name="Philippov D.A."/>
            <person name="Rakitin A.L."/>
            <person name="Mardanov A.V."/>
            <person name="Ravin N.V."/>
        </authorList>
    </citation>
    <scope>NUCLEOTIDE SEQUENCE [LARGE SCALE GENOMIC DNA]</scope>
    <source>
        <strain evidence="6 7">M1803</strain>
    </source>
</reference>
<dbReference type="KEGG" id="hbs:IPV69_04380"/>
<protein>
    <submittedName>
        <fullName evidence="6">Flagellar basal body P-ring protein FlgI</fullName>
    </submittedName>
</protein>